<dbReference type="OrthoDB" id="3638982at2759"/>
<keyword evidence="2" id="KW-1133">Transmembrane helix</keyword>
<reference evidence="4" key="1">
    <citation type="journal article" date="2013" name="New Phytol.">
        <title>Comparative genomic and transcriptomic analyses reveal the hemibiotrophic stage shift of Colletotrichum fungi.</title>
        <authorList>
            <person name="Gan P."/>
            <person name="Ikeda K."/>
            <person name="Irieda H."/>
            <person name="Narusaka M."/>
            <person name="O'Connell R.J."/>
            <person name="Narusaka Y."/>
            <person name="Takano Y."/>
            <person name="Kubo Y."/>
            <person name="Shirasu K."/>
        </authorList>
    </citation>
    <scope>NUCLEOTIDE SEQUENCE [LARGE SCALE GENOMIC DNA]</scope>
    <source>
        <strain evidence="4">104-T / ATCC 96160 / CBS 514.97 / LARS 414 / MAFF 240422</strain>
    </source>
</reference>
<protein>
    <submittedName>
        <fullName evidence="3">Uncharacterized protein</fullName>
    </submittedName>
</protein>
<sequence>MGAVASRAVSPCRVKCGASAGIFGFLSKTNMRFFAFILTMLMGLTAVSALALPVPAPAEAAVAADKNSCDGGAKKSAADKEKNKGKSSSKAGGANDCTNVQKLADGIEKNIKIQEQEQTGVGKVETLIQSKGSKADIDKALADLTKTVNDGIQVRKDNQALAKGNNAAKGLDIVADAQAKELSQVQSLKGTQDDLKIIAELKKEFAGGIEQNKKNIAAAKEGCNK</sequence>
<reference evidence="4" key="2">
    <citation type="journal article" date="2019" name="Mol. Plant Microbe Interact.">
        <title>Genome sequence resources for four phytopathogenic fungi from the Colletotrichum orbiculare species complex.</title>
        <authorList>
            <person name="Gan P."/>
            <person name="Tsushima A."/>
            <person name="Narusaka M."/>
            <person name="Narusaka Y."/>
            <person name="Takano Y."/>
            <person name="Kubo Y."/>
            <person name="Shirasu K."/>
        </authorList>
    </citation>
    <scope>GENOME REANNOTATION</scope>
    <source>
        <strain evidence="4">104-T / ATCC 96160 / CBS 514.97 / LARS 414 / MAFF 240422</strain>
    </source>
</reference>
<dbReference type="EMBL" id="AMCV02000001">
    <property type="protein sequence ID" value="TDZ26870.1"/>
    <property type="molecule type" value="Genomic_DNA"/>
</dbReference>
<evidence type="ECO:0000256" key="1">
    <source>
        <dbReference type="SAM" id="MobiDB-lite"/>
    </source>
</evidence>
<evidence type="ECO:0000313" key="3">
    <source>
        <dbReference type="EMBL" id="TDZ26870.1"/>
    </source>
</evidence>
<gene>
    <name evidence="3" type="ORF">Cob_v001201</name>
</gene>
<dbReference type="Proteomes" id="UP000014480">
    <property type="component" value="Unassembled WGS sequence"/>
</dbReference>
<accession>A0A484GAC7</accession>
<keyword evidence="4" id="KW-1185">Reference proteome</keyword>
<dbReference type="AlphaFoldDB" id="A0A484GAC7"/>
<proteinExistence type="predicted"/>
<evidence type="ECO:0000313" key="4">
    <source>
        <dbReference type="Proteomes" id="UP000014480"/>
    </source>
</evidence>
<comment type="caution">
    <text evidence="3">The sequence shown here is derived from an EMBL/GenBank/DDBJ whole genome shotgun (WGS) entry which is preliminary data.</text>
</comment>
<keyword evidence="2" id="KW-0472">Membrane</keyword>
<dbReference type="STRING" id="1213857.A0A484GAC7"/>
<feature type="region of interest" description="Disordered" evidence="1">
    <location>
        <begin position="68"/>
        <end position="93"/>
    </location>
</feature>
<feature type="transmembrane region" description="Helical" evidence="2">
    <location>
        <begin position="33"/>
        <end position="52"/>
    </location>
</feature>
<keyword evidence="2" id="KW-0812">Transmembrane</keyword>
<name>A0A484GAC7_COLOR</name>
<evidence type="ECO:0000256" key="2">
    <source>
        <dbReference type="SAM" id="Phobius"/>
    </source>
</evidence>
<feature type="compositionally biased region" description="Basic and acidic residues" evidence="1">
    <location>
        <begin position="72"/>
        <end position="84"/>
    </location>
</feature>
<organism evidence="3 4">
    <name type="scientific">Colletotrichum orbiculare (strain 104-T / ATCC 96160 / CBS 514.97 / LARS 414 / MAFF 240422)</name>
    <name type="common">Cucumber anthracnose fungus</name>
    <name type="synonym">Colletotrichum lagenarium</name>
    <dbReference type="NCBI Taxonomy" id="1213857"/>
    <lineage>
        <taxon>Eukaryota</taxon>
        <taxon>Fungi</taxon>
        <taxon>Dikarya</taxon>
        <taxon>Ascomycota</taxon>
        <taxon>Pezizomycotina</taxon>
        <taxon>Sordariomycetes</taxon>
        <taxon>Hypocreomycetidae</taxon>
        <taxon>Glomerellales</taxon>
        <taxon>Glomerellaceae</taxon>
        <taxon>Colletotrichum</taxon>
        <taxon>Colletotrichum orbiculare species complex</taxon>
    </lineage>
</organism>